<comment type="caution">
    <text evidence="1">The sequence shown here is derived from an EMBL/GenBank/DDBJ whole genome shotgun (WGS) entry which is preliminary data.</text>
</comment>
<protein>
    <submittedName>
        <fullName evidence="1">Uncharacterized protein</fullName>
    </submittedName>
</protein>
<organism evidence="1 2">
    <name type="scientific">Zarea fungicola</name>
    <dbReference type="NCBI Taxonomy" id="93591"/>
    <lineage>
        <taxon>Eukaryota</taxon>
        <taxon>Fungi</taxon>
        <taxon>Dikarya</taxon>
        <taxon>Ascomycota</taxon>
        <taxon>Pezizomycotina</taxon>
        <taxon>Sordariomycetes</taxon>
        <taxon>Hypocreomycetidae</taxon>
        <taxon>Hypocreales</taxon>
        <taxon>Cordycipitaceae</taxon>
        <taxon>Zarea</taxon>
    </lineage>
</organism>
<keyword evidence="2" id="KW-1185">Reference proteome</keyword>
<sequence>MDDSQRLSILNPWPKRLPGATLLHKLVWPACDDTALEYLSHGVITKISYKSLHNAADALALRISQSCGSVKSQLIVPVLLQQSPDLYITLLAILKTGGAFCPINLDAPPERVQFILKDVGAKVVVSSPDLSGKLPRDAGIIILHASDPHTSGDADQDNHTVNMRIPLPEDIAYVMYTSGSTGTPKGVSISHSAATQALLAHDAHIPSFSRFFQFASPTFDVSVFEIFFPLFRGQTLASASRQETLDDLPAVLQQMEVDACELTPTVASSLLRKRQNAPKLKLLLTIGEMLNPLVVEEFGGSDSQPSILWAMYGPTEATIHCTLQPDFQATSSTGNIGTPLSTVSCFIIKPAADKLDSKHFEILPVGEVGELAIGGTQLATGYLNNAEKTATAFIDSPYGIVYRTGDKARLHQDGTLECMGRIADGQIKLRGQRIELGEIEHAILKRKGCHGVSVRVIGAILVAFCAVESFITEDDITGTCAEWLPQFMVPGEVILMEELPRLPSGKVDAKILQTEFEQSKHQFKAGEDIIENADENLLQVLQGFFGSDLGSRTDLVRRGLDSLTAISLSSNLRRAGYDIKATSLLKMKTIGNILCTAIKIETADGDAVDDASISYTGKLQELQTHELESELAHRQVQDIIPCTSLQIAMLSETLRNGSAYWNTVQLEVCTAATPSDILLAIHTLISHNENLRSGFLQHESTFHCIIFDRLHPNCVTISNEPAQATATSSSLLQPFKIHIQQTAKSGVYHIQLHLHHSMYDGWTLDLLKSDLAKAISKERLPERAQFRDVVSFLQSRTREQYDERAKVFWADYLFGWSKSPFPRLTSKVAKSSQIQTRQLLCKLPTGGNQTYTGSKQVPFQAAISLVWAGIVGLQDVVIGSVTSGRTIPVNNIESIMGPCIASLPLRVNMESMTTIDDLVNSISSSNRRMMDHTTLSQLGIKKLANLYGGDQLYDVLFVYQESPEHRNLTGCFVQELSHVDRLETRLVLEVYPGQDEVILQATFHDADFPSDLVEIILRQVSQISFKICENYHALLSSVTCFDQDISTYNLNLENTKRTPGLDDLASIVEQTVALYPDRLAVSFATEISPAIFSPNSISFFELNRNSNRIAHFLLSQGVKPGDIIPIIMDKSIRLYTTILGILKAGCGYLPLLPTTPRARIAEIFNQAGSSLCLADEGSLRAIPPMSTVRFILIDEESMEDFSGMNPSVRADPSSPAYVIYTSGTTGTPKGVTVSQKNIASNVTYLGATYPEAKDKPLKFLQACSQAFDVSVFEIFYAWHRGMCLCAAANDVLFADLEEAIRKFEITHLSLTPTIASLIDPVNVPTVDFLVTAGEPMTNAVHARWNQFLWQGYGPSETTNICSVKKMSSDDYVEHLGLVFDNTSVFVLQPMSFSTLPIGWAGEFCFGGDQVASGYLNMPRLTAEKFFEHPTYGRIYRSGDFGRMLPDGSLVILGRIDDQIKLRGQRIEAAEINGIVSQVTAATAAVTLVLKHKDSIGEWLVTFYAGSDTAKDLHVLDPVAELQGAVFAELNLRLLPYMVPSYLIPVSHIPLTSSGKVDKRAIKTMFSQLSKEYLQTVVHGATRDDEKDWNEAERSVALLMADSLGVPRAEIGRWTPLAILGLDSISAIQVSRSMSIAFTITVPISAVLKQPTVAQLAKMLGHRQTNQKTVSSRQYFDQQFLESITDIFAKESKVVCEVLPCSPLQEAMASRGKKSYYNKSLLRLRVDPYEMRSYWQHMCDRHSILRTCFVSTSSKNYPIAQFVLARWELPWHEFTVTQPSLDDAIREHLSLVPEPLDSNTPPLSLALIRYRESSFLSFICHHTLYDGVAMECLWREVEALAHGEQLRPAISYGSFIHPTMNLPEDNEKFWKQQLTDFQPALLFPHFDQKSFEQVTHTITIDRSLRTAQHRMKSLGISLLSVCQAAITRVLAQVSLKNDVCFGNVMNGRTIGVDGIERLVAPCFNTVPIRQNLSTPVSNIDLAKILLELNTELLEHQFTPLRQVQKIAATDTRSLFDVLLLVQQPLQEMDDTIWTLEEDSGTMDLPLVCEVTPCPSLDSLILDVHYDMTSVPVDLAAGIAELFKYTFRQILESPHTIMGQETIPDSLRDGIRHHQLSFVNDEIDEYDSENSDFSWTEEELDVRNILSELSEVSTGNIERTTSLFKLGLDSINAVQVASLLRRRHYLVSASDIVECQSCLKIARRIYENGYQPKKAPEQYDFAAFDLEARQLLERSPLMFEVLPCTPMQCAMLSSFLSSEGINYLNEISLEMQDGISAMKVADKWAELTKAHSMLRTGFAPIRHTDCTYAMLQYENISQEQVMHTSKSFDHTSWMLDVSKAIQTDLRRPPWRLAIVTRSDRVTVHLAIHHAIYDATSLQQMLTYFGKLLNGHTVQPVEDVHIGLSQIVQRSKGEMEAASSFWKQMGEEATVNKFPVLTPLREVDRYILTEECSSVLAVSDLNQMTKALGISVQTAILASWTRILACYTGEEAVVFGVTLSGRTCESTINTPIPCLTTVPVVAQNTASNRKLLDQLMKWVSDMHQHQFLPLSRIQKELGYPAAAVFDTLVAYQKIEQDIEERPWIQKQDGAAVEFPVSLEVEPSLDGALHLRLTYFSDVLPSEQARLLLKQFDATIESLLRYPDGQQSDLYSLNSEIFAVSPPLEPIMNAPVQLLHQFVEMQARLNPDRLALEHVSGFHENEPIRKRWTFAELDSMGNRVANMLSSRTTAGSIIAVHFDKYPEAYFAILGILKSGSAFVALDFNAPKARKEFILQDSSAPVLLTGRGDVIDFDVPCPVLVVDEGLLNEYSESPCAVNGEVSPSSTCYCLYTSGTTGTPKGCEITHENTVQCMMAFQDLFKGHWADDSRWLQFAALHFDVSVLEQYWSWSVGMAIVAAKKDLILDDLIGFINNVNITHIDLTPSLARLTHPDTVPSLCRGVFITGGEQLKQEILDAWGSKAVIYNAYGPTEATIGVTTYQRVPQNGRPSNIGRQFRNVGSYVFQKDTEIPVFRGAVGELCVSGKLVGKGYLNRPDLTMEKFPTLKIFGERIYRTGDLVRILHDGCFEFLGRADDQVKLRGQRLELGEIDHVIRSVSTIHDVTTLVTKHTLSGKDVLVSFIVHEKMNGAPLCVLEDSNGISSEARDVCRDKLPGYMIPSYFLLLPYIPLSPNNKAEAKQLRKIFAELSQEDLVNLSSSAMKRLVDTEGANYQTLINLISKFCNLDQDILTPSASIFDFGVDSITVLQLSLFLVDGGFAAASPALVLRNPIVADLAFALSNTSLRDTVTELRQAKLAVQACEHKYRSLVCKELSLSPSEIEYIYPCSPLQQGMLAKTAVEDGQGSYFNAFRLLLKPNASLIRFKSALKSLVATEPILRTCFIHSPTGYIQVALRALELPYKEYCLAKNETLDEVLDSMRQEWIVTNTPQLLVPLEVVGVADENNYTWIIFHIFHGLYDGTSFGLLMKKLVSLYKGSEAQPGNSFSAALLHGPLRNHDDAKEKWKEHLQGWSSANLSLAAAENSSVPISTTKVLEISKIEHLRSRNNVTVQSVLLAAWSSVLQNHSANAVTTGVIVSGRSINIPGVDLTIGPLFNTLPFFANLSAGQSWEILLKRCQHFNAMVLEDPHVPLQQLQKWTSNGKSLFENLFVYQVEDKEMAASDMPWHIQDGGLNPDYPLALEVTKRCDGSMQLLLVVQSDVTNEAKLNQLLAEFEDMLESMGKNGTIPVQVPSAPPHIFEEEEAKTVTDTSPFVWTANANIMRKELQVLSNVPEADITPSTTWLELGLDSIDAVQLSARLKRQHLAISPSTIMKGGSFKSIVNALNSFTTSIEGKEASGVQDIKKNLLRNHVEAAGVDISTIEGVFPTTPLQDSMVAGMIESDFTWYFNHEILEVAPGVDVSKLQTAWLKVFEASPILRTGFVEISDPTSEIIYAQVVYKNLPAVETVVLGSMDDLKGVVKKSTSHAISNAARTGLVSLVRARLGDRTFYVLSISHALYDGWSLGLLHEDLMAAYEGEIKSRPSSESFLFRSSNSLTSEATDFWTNYLDGVLSTTICDASLPNLPQVARAEKMSAAKLEEINAFCRTQKISLQSLCQGCWAIVLARRTRSLDVVFGAVLSGRDFEDAENLMFPTMNTVPVRCILHGSIRSFLQYMEDNMSELRSYQMFPLRKAKAVANLAGKVFFDSLFLLQKSHSTATSTSQTLFKSVQGSASVDYPVCVEAAVVDGFLEWTVACQSQSGLADELIDELDSTIRYVLHNADDAIVAFTRAGVQIAGCQPIEFAQNENTDTISVKEVLPIAWDSTSSAIRQILSQVSNVPEESIEASNNLYHLGLDSITAIKVSTLLKQQGIHLRPTDLVRAANLMHMAELAKSMKDGFETPYGGNRSWESWTVPEKIGIDEILQQVGISQGHVEHILPALPMQVYMLSTWQNTNGKVFYPEFTYTLSGSISVVDVYKAWAQVVEQLPMLRTCLVATGQEELPFIQVITRPDVALSGQQPFVNFTVRQRLDDPSVLLLRLRIHHALYDGVSLPATIDALLAALRGFVPEPPISMHQWVHNAIFTHTNVTRNSRKAFWTKYLDGYISTPREDVFTGPRTSLFKPGASANATELSATAARYGISTQALIFAAYAMCIARNETVDKKDRDHYDRSSSSSVVFGIYMANRTDERSPETLPTLNLVPLRVFLPSGSDDADILHMALQIHKDVQTLSTTDGEEGNANVGLWEIAQWTGVKVDKFVNFLTLPTVSEGQQLHQQQSDIQLTATPAAAAERSQDVAATQEDVAAERSLDCVLIANNVVRNTYPDSIDVEFAIRDGHLDIGIFGPQELITNMEANELLGNIVRKLQGI</sequence>
<evidence type="ECO:0000313" key="1">
    <source>
        <dbReference type="EMBL" id="KAJ2978475.1"/>
    </source>
</evidence>
<name>A0ACC1NHQ6_9HYPO</name>
<dbReference type="Proteomes" id="UP001143910">
    <property type="component" value="Unassembled WGS sequence"/>
</dbReference>
<reference evidence="1" key="1">
    <citation type="submission" date="2022-08" db="EMBL/GenBank/DDBJ databases">
        <title>Genome Sequence of Lecanicillium fungicola.</title>
        <authorList>
            <person name="Buettner E."/>
        </authorList>
    </citation>
    <scope>NUCLEOTIDE SEQUENCE</scope>
    <source>
        <strain evidence="1">Babe33</strain>
    </source>
</reference>
<proteinExistence type="predicted"/>
<dbReference type="EMBL" id="JANJQO010000371">
    <property type="protein sequence ID" value="KAJ2978475.1"/>
    <property type="molecule type" value="Genomic_DNA"/>
</dbReference>
<gene>
    <name evidence="1" type="ORF">NQ176_g3797</name>
</gene>
<accession>A0ACC1NHQ6</accession>
<evidence type="ECO:0000313" key="2">
    <source>
        <dbReference type="Proteomes" id="UP001143910"/>
    </source>
</evidence>